<dbReference type="PANTHER" id="PTHR22916:SF3">
    <property type="entry name" value="UDP-GLCNAC:BETAGAL BETA-1,3-N-ACETYLGLUCOSAMINYLTRANSFERASE-LIKE PROTEIN 1"/>
    <property type="match status" value="1"/>
</dbReference>
<dbReference type="RefSeq" id="WP_245801477.1">
    <property type="nucleotide sequence ID" value="NZ_ARYN01000001.1"/>
</dbReference>
<protein>
    <submittedName>
        <fullName evidence="2">Glycosyltransferase</fullName>
    </submittedName>
</protein>
<evidence type="ECO:0000313" key="2">
    <source>
        <dbReference type="EMBL" id="ORL47424.1"/>
    </source>
</evidence>
<organism evidence="2 3">
    <name type="scientific">Zunongwangia atlantica 22II14-10F7</name>
    <dbReference type="NCBI Taxonomy" id="1185767"/>
    <lineage>
        <taxon>Bacteria</taxon>
        <taxon>Pseudomonadati</taxon>
        <taxon>Bacteroidota</taxon>
        <taxon>Flavobacteriia</taxon>
        <taxon>Flavobacteriales</taxon>
        <taxon>Flavobacteriaceae</taxon>
        <taxon>Zunongwangia</taxon>
    </lineage>
</organism>
<comment type="caution">
    <text evidence="2">The sequence shown here is derived from an EMBL/GenBank/DDBJ whole genome shotgun (WGS) entry which is preliminary data.</text>
</comment>
<dbReference type="AlphaFoldDB" id="A0A1Y1TA39"/>
<dbReference type="Gene3D" id="3.90.550.10">
    <property type="entry name" value="Spore Coat Polysaccharide Biosynthesis Protein SpsA, Chain A"/>
    <property type="match status" value="1"/>
</dbReference>
<dbReference type="Pfam" id="PF00535">
    <property type="entry name" value="Glycos_transf_2"/>
    <property type="match status" value="1"/>
</dbReference>
<dbReference type="Proteomes" id="UP000192746">
    <property type="component" value="Unassembled WGS sequence"/>
</dbReference>
<dbReference type="InterPro" id="IPR029044">
    <property type="entry name" value="Nucleotide-diphossugar_trans"/>
</dbReference>
<accession>A0A1Y1TA39</accession>
<dbReference type="SUPFAM" id="SSF53448">
    <property type="entry name" value="Nucleotide-diphospho-sugar transferases"/>
    <property type="match status" value="1"/>
</dbReference>
<keyword evidence="2" id="KW-0808">Transferase</keyword>
<proteinExistence type="predicted"/>
<dbReference type="STRING" id="1185767.IIF7_01645"/>
<evidence type="ECO:0000313" key="3">
    <source>
        <dbReference type="Proteomes" id="UP000192746"/>
    </source>
</evidence>
<reference evidence="2 3" key="1">
    <citation type="submission" date="2013-04" db="EMBL/GenBank/DDBJ databases">
        <title>Zunongwangia sp. 22II14-10F7 Genome Sequencing.</title>
        <authorList>
            <person name="Lai Q."/>
            <person name="Shao Z."/>
        </authorList>
    </citation>
    <scope>NUCLEOTIDE SEQUENCE [LARGE SCALE GENOMIC DNA]</scope>
    <source>
        <strain evidence="2 3">22II14-10F7</strain>
    </source>
</reference>
<sequence>MATYNRSKFIKESLFAIQQQTFSNWECLIIDDGSIDHTESVVNDFIIKDNRFRYLKRSNRYKKGLPGSRNMGIDLSKGKYIIFFDDDDIPHPKNLEICLAHFLPEISYVRYLRSVFYGDFNYNFSENKEYDVSVLNRSVIQDMVIQKIPFNSCQVMWRKKCFEGNKFNESLMFAEEWECYSRILMQKEISGVSLEKVLFYARKHENSNTGEYLSKNKLRLNSKEEACRQVISNLKQNGLFNKTVQKHFLQLAFRIGSFKVLSHTLQKGDYNYLEQIKYLTGFLIYPVLRKLKS</sequence>
<dbReference type="GO" id="GO:0016758">
    <property type="term" value="F:hexosyltransferase activity"/>
    <property type="evidence" value="ECO:0007669"/>
    <property type="project" value="UniProtKB-ARBA"/>
</dbReference>
<dbReference type="PANTHER" id="PTHR22916">
    <property type="entry name" value="GLYCOSYLTRANSFERASE"/>
    <property type="match status" value="1"/>
</dbReference>
<name>A0A1Y1TA39_9FLAO</name>
<dbReference type="CDD" id="cd00761">
    <property type="entry name" value="Glyco_tranf_GTA_type"/>
    <property type="match status" value="1"/>
</dbReference>
<gene>
    <name evidence="2" type="ORF">IIF7_01645</name>
</gene>
<feature type="domain" description="Glycosyltransferase 2-like" evidence="1">
    <location>
        <begin position="1"/>
        <end position="157"/>
    </location>
</feature>
<dbReference type="InterPro" id="IPR001173">
    <property type="entry name" value="Glyco_trans_2-like"/>
</dbReference>
<dbReference type="EMBL" id="ARYN01000001">
    <property type="protein sequence ID" value="ORL47424.1"/>
    <property type="molecule type" value="Genomic_DNA"/>
</dbReference>
<evidence type="ECO:0000259" key="1">
    <source>
        <dbReference type="Pfam" id="PF00535"/>
    </source>
</evidence>
<keyword evidence="3" id="KW-1185">Reference proteome</keyword>